<dbReference type="EMBL" id="KZ107839">
    <property type="protein sequence ID" value="OSS52513.1"/>
    <property type="molecule type" value="Genomic_DNA"/>
</dbReference>
<organism evidence="10 11">
    <name type="scientific">Epicoccum nigrum</name>
    <name type="common">Soil fungus</name>
    <name type="synonym">Epicoccum purpurascens</name>
    <dbReference type="NCBI Taxonomy" id="105696"/>
    <lineage>
        <taxon>Eukaryota</taxon>
        <taxon>Fungi</taxon>
        <taxon>Dikarya</taxon>
        <taxon>Ascomycota</taxon>
        <taxon>Pezizomycotina</taxon>
        <taxon>Dothideomycetes</taxon>
        <taxon>Pleosporomycetidae</taxon>
        <taxon>Pleosporales</taxon>
        <taxon>Pleosporineae</taxon>
        <taxon>Didymellaceae</taxon>
        <taxon>Epicoccum</taxon>
    </lineage>
</organism>
<dbReference type="Pfam" id="PF13813">
    <property type="entry name" value="MBOAT_2"/>
    <property type="match status" value="1"/>
</dbReference>
<dbReference type="PANTHER" id="PTHR31595">
    <property type="entry name" value="LONG-CHAIN-ALCOHOL O-FATTY-ACYLTRANSFERASE 3-RELATED"/>
    <property type="match status" value="1"/>
</dbReference>
<feature type="transmembrane region" description="Helical" evidence="8">
    <location>
        <begin position="300"/>
        <end position="324"/>
    </location>
</feature>
<evidence type="ECO:0000313" key="11">
    <source>
        <dbReference type="Proteomes" id="UP000193240"/>
    </source>
</evidence>
<evidence type="ECO:0000256" key="4">
    <source>
        <dbReference type="ARBA" id="ARBA00022679"/>
    </source>
</evidence>
<sequence>MLEMFWPQPATPLLVTLPLSIVYTLYILAYPPRHRYLAFAIYLLPATYAFIHQLRITPWYLINDTLGRLLYIHAAHVSNVLLIEGWNPRFAESDGWKQRFRLAGKVLYTRKLGSYRTTDIGQKSKKCDNITEPGAPQPTRLSFGLQHLLQVGLCLGMRYLLEKLFWPTDLNYDHVLRVRLAMVYDICIADALWFTSLHSVFAILYVFVLCLDMPHEWTPLFGPLSSVYTVRRYWGIYWHDFIRESFSAHIKLITRRSCGWEKPSALRRVVENSAVFVVSGAMHALVDFVQTQGRGNMSCVFMWFSGQMLSILVEGVTWDLWVRLGLRARVKGRVGDKGVIRVERGFGYIWVFAWMMWSVPMYLTTKQRWELEDAARKYPTIFERESGEIPTFDNQSK</sequence>
<comment type="similarity">
    <text evidence="3">Belongs to the wax synthase family.</text>
</comment>
<evidence type="ECO:0000256" key="6">
    <source>
        <dbReference type="ARBA" id="ARBA00022989"/>
    </source>
</evidence>
<protein>
    <recommendedName>
        <fullName evidence="9">Wax synthase domain-containing protein</fullName>
    </recommendedName>
</protein>
<evidence type="ECO:0000256" key="5">
    <source>
        <dbReference type="ARBA" id="ARBA00022692"/>
    </source>
</evidence>
<evidence type="ECO:0000313" key="10">
    <source>
        <dbReference type="EMBL" id="OSS52513.1"/>
    </source>
</evidence>
<feature type="transmembrane region" description="Helical" evidence="8">
    <location>
        <begin position="345"/>
        <end position="363"/>
    </location>
</feature>
<feature type="transmembrane region" description="Helical" evidence="8">
    <location>
        <begin position="182"/>
        <end position="208"/>
    </location>
</feature>
<evidence type="ECO:0000256" key="1">
    <source>
        <dbReference type="ARBA" id="ARBA00004141"/>
    </source>
</evidence>
<evidence type="ECO:0000256" key="8">
    <source>
        <dbReference type="SAM" id="Phobius"/>
    </source>
</evidence>
<dbReference type="GO" id="GO:0006629">
    <property type="term" value="P:lipid metabolic process"/>
    <property type="evidence" value="ECO:0007669"/>
    <property type="project" value="InterPro"/>
</dbReference>
<feature type="transmembrane region" description="Helical" evidence="8">
    <location>
        <begin position="36"/>
        <end position="54"/>
    </location>
</feature>
<keyword evidence="4" id="KW-0808">Transferase</keyword>
<feature type="domain" description="Wax synthase" evidence="9">
    <location>
        <begin position="217"/>
        <end position="304"/>
    </location>
</feature>
<dbReference type="AlphaFoldDB" id="A0A1Y2M8V6"/>
<keyword evidence="7 8" id="KW-0472">Membrane</keyword>
<name>A0A1Y2M8V6_EPING</name>
<proteinExistence type="inferred from homology"/>
<reference evidence="10 11" key="1">
    <citation type="journal article" date="2017" name="Genome Announc.">
        <title>Genome sequence of the saprophytic ascomycete Epicoccum nigrum ICMP 19927 strain isolated from New Zealand.</title>
        <authorList>
            <person name="Fokin M."/>
            <person name="Fleetwood D."/>
            <person name="Weir B.S."/>
            <person name="Villas-Boas S.G."/>
        </authorList>
    </citation>
    <scope>NUCLEOTIDE SEQUENCE [LARGE SCALE GENOMIC DNA]</scope>
    <source>
        <strain evidence="10 11">ICMP 19927</strain>
    </source>
</reference>
<evidence type="ECO:0000256" key="7">
    <source>
        <dbReference type="ARBA" id="ARBA00023136"/>
    </source>
</evidence>
<dbReference type="STRING" id="105696.A0A1Y2M8V6"/>
<comment type="pathway">
    <text evidence="2">Secondary metabolite biosynthesis.</text>
</comment>
<accession>A0A1Y2M8V6</accession>
<evidence type="ECO:0000256" key="3">
    <source>
        <dbReference type="ARBA" id="ARBA00007282"/>
    </source>
</evidence>
<keyword evidence="11" id="KW-1185">Reference proteome</keyword>
<dbReference type="InterPro" id="IPR044851">
    <property type="entry name" value="Wax_synthase"/>
</dbReference>
<dbReference type="InParanoid" id="A0A1Y2M8V6"/>
<dbReference type="GO" id="GO:0008374">
    <property type="term" value="F:O-acyltransferase activity"/>
    <property type="evidence" value="ECO:0007669"/>
    <property type="project" value="InterPro"/>
</dbReference>
<gene>
    <name evidence="10" type="ORF">B5807_02196</name>
</gene>
<feature type="transmembrane region" description="Helical" evidence="8">
    <location>
        <begin position="12"/>
        <end position="29"/>
    </location>
</feature>
<keyword evidence="5 8" id="KW-0812">Transmembrane</keyword>
<dbReference type="GO" id="GO:0016020">
    <property type="term" value="C:membrane"/>
    <property type="evidence" value="ECO:0007669"/>
    <property type="project" value="UniProtKB-SubCell"/>
</dbReference>
<evidence type="ECO:0000259" key="9">
    <source>
        <dbReference type="Pfam" id="PF13813"/>
    </source>
</evidence>
<dbReference type="Proteomes" id="UP000193240">
    <property type="component" value="Unassembled WGS sequence"/>
</dbReference>
<keyword evidence="6 8" id="KW-1133">Transmembrane helix</keyword>
<dbReference type="InterPro" id="IPR032805">
    <property type="entry name" value="Wax_synthase_dom"/>
</dbReference>
<evidence type="ECO:0000256" key="2">
    <source>
        <dbReference type="ARBA" id="ARBA00005179"/>
    </source>
</evidence>
<dbReference type="PANTHER" id="PTHR31595:SF57">
    <property type="entry name" value="OS04G0481900 PROTEIN"/>
    <property type="match status" value="1"/>
</dbReference>
<comment type="subcellular location">
    <subcellularLocation>
        <location evidence="1">Membrane</location>
        <topology evidence="1">Multi-pass membrane protein</topology>
    </subcellularLocation>
</comment>